<dbReference type="FunFam" id="3.30.63.10:FF:000002">
    <property type="entry name" value="Guanylate kinase 1"/>
    <property type="match status" value="1"/>
</dbReference>
<reference evidence="13" key="1">
    <citation type="submission" date="2020-10" db="EMBL/GenBank/DDBJ databases">
        <authorList>
            <person name="Gilroy R."/>
        </authorList>
    </citation>
    <scope>NUCLEOTIDE SEQUENCE</scope>
    <source>
        <strain evidence="13">CHK33-4379</strain>
    </source>
</reference>
<comment type="similarity">
    <text evidence="2 11">Belongs to the guanylate kinase family.</text>
</comment>
<dbReference type="GO" id="GO:0004385">
    <property type="term" value="F:GMP kinase activity"/>
    <property type="evidence" value="ECO:0007669"/>
    <property type="project" value="UniProtKB-UniRule"/>
</dbReference>
<dbReference type="InterPro" id="IPR027417">
    <property type="entry name" value="P-loop_NTPase"/>
</dbReference>
<dbReference type="NCBIfam" id="TIGR03263">
    <property type="entry name" value="guanyl_kin"/>
    <property type="match status" value="1"/>
</dbReference>
<evidence type="ECO:0000256" key="6">
    <source>
        <dbReference type="ARBA" id="ARBA00022741"/>
    </source>
</evidence>
<dbReference type="HAMAP" id="MF_00328">
    <property type="entry name" value="Guanylate_kinase"/>
    <property type="match status" value="1"/>
</dbReference>
<dbReference type="SUPFAM" id="SSF52540">
    <property type="entry name" value="P-loop containing nucleoside triphosphate hydrolases"/>
    <property type="match status" value="1"/>
</dbReference>
<dbReference type="Proteomes" id="UP000824136">
    <property type="component" value="Unassembled WGS sequence"/>
</dbReference>
<dbReference type="InterPro" id="IPR017665">
    <property type="entry name" value="Guanylate_kinase"/>
</dbReference>
<evidence type="ECO:0000256" key="2">
    <source>
        <dbReference type="ARBA" id="ARBA00005790"/>
    </source>
</evidence>
<protein>
    <recommendedName>
        <fullName evidence="4 11">Guanylate kinase</fullName>
        <ecNumber evidence="3 11">2.7.4.8</ecNumber>
    </recommendedName>
    <alternativeName>
        <fullName evidence="9 11">GMP kinase</fullName>
    </alternativeName>
</protein>
<dbReference type="CDD" id="cd00071">
    <property type="entry name" value="GMPK"/>
    <property type="match status" value="1"/>
</dbReference>
<evidence type="ECO:0000256" key="4">
    <source>
        <dbReference type="ARBA" id="ARBA00016296"/>
    </source>
</evidence>
<dbReference type="AlphaFoldDB" id="A0A9D1KM56"/>
<keyword evidence="7 11" id="KW-0418">Kinase</keyword>
<feature type="binding site" evidence="11">
    <location>
        <begin position="11"/>
        <end position="18"/>
    </location>
    <ligand>
        <name>ATP</name>
        <dbReference type="ChEBI" id="CHEBI:30616"/>
    </ligand>
</feature>
<dbReference type="InterPro" id="IPR020590">
    <property type="entry name" value="Guanylate_kinase_CS"/>
</dbReference>
<evidence type="ECO:0000313" key="14">
    <source>
        <dbReference type="Proteomes" id="UP000824136"/>
    </source>
</evidence>
<sequence>MNKGVLYVLSAPSGCGKGTVLKEIFARNNNIYYSVSATTRSPREGETDGVNYFFVSKEKFEELIASGGMLEHAQFCGNYYGTPKKKVMDELESGRDVILEIETAGAMKVKAAYPQAVLIFMLPPSLATLKKRLTGRGTDSEEVIAKRISEAEREINMSYKYDYVFVNDDLSDAVSSLEMIMKSAKYLVNQNDDLIKGVLQKC</sequence>
<evidence type="ECO:0000313" key="13">
    <source>
        <dbReference type="EMBL" id="HIT59633.1"/>
    </source>
</evidence>
<gene>
    <name evidence="11 13" type="primary">gmk</name>
    <name evidence="13" type="ORF">IAC39_08000</name>
</gene>
<evidence type="ECO:0000256" key="1">
    <source>
        <dbReference type="ARBA" id="ARBA00003531"/>
    </source>
</evidence>
<dbReference type="InterPro" id="IPR008144">
    <property type="entry name" value="Guanylate_kin-like_dom"/>
</dbReference>
<dbReference type="EC" id="2.7.4.8" evidence="3 11"/>
<comment type="subcellular location">
    <subcellularLocation>
        <location evidence="11">Cytoplasm</location>
    </subcellularLocation>
</comment>
<dbReference type="InterPro" id="IPR008145">
    <property type="entry name" value="GK/Ca_channel_bsu"/>
</dbReference>
<evidence type="ECO:0000256" key="11">
    <source>
        <dbReference type="HAMAP-Rule" id="MF_00328"/>
    </source>
</evidence>
<dbReference type="PANTHER" id="PTHR23117:SF13">
    <property type="entry name" value="GUANYLATE KINASE"/>
    <property type="match status" value="1"/>
</dbReference>
<comment type="function">
    <text evidence="1 11">Essential for recycling GMP and indirectly, cGMP.</text>
</comment>
<evidence type="ECO:0000256" key="3">
    <source>
        <dbReference type="ARBA" id="ARBA00012961"/>
    </source>
</evidence>
<evidence type="ECO:0000256" key="8">
    <source>
        <dbReference type="ARBA" id="ARBA00022840"/>
    </source>
</evidence>
<keyword evidence="6 11" id="KW-0547">Nucleotide-binding</keyword>
<accession>A0A9D1KM56</accession>
<comment type="catalytic activity">
    <reaction evidence="10 11">
        <text>GMP + ATP = GDP + ADP</text>
        <dbReference type="Rhea" id="RHEA:20780"/>
        <dbReference type="ChEBI" id="CHEBI:30616"/>
        <dbReference type="ChEBI" id="CHEBI:58115"/>
        <dbReference type="ChEBI" id="CHEBI:58189"/>
        <dbReference type="ChEBI" id="CHEBI:456216"/>
        <dbReference type="EC" id="2.7.4.8"/>
    </reaction>
</comment>
<feature type="domain" description="Guanylate kinase-like" evidence="12">
    <location>
        <begin position="4"/>
        <end position="182"/>
    </location>
</feature>
<comment type="caution">
    <text evidence="13">The sequence shown here is derived from an EMBL/GenBank/DDBJ whole genome shotgun (WGS) entry which is preliminary data.</text>
</comment>
<keyword evidence="8 11" id="KW-0067">ATP-binding</keyword>
<dbReference type="GO" id="GO:0005829">
    <property type="term" value="C:cytosol"/>
    <property type="evidence" value="ECO:0007669"/>
    <property type="project" value="TreeGrafter"/>
</dbReference>
<reference evidence="13" key="2">
    <citation type="journal article" date="2021" name="PeerJ">
        <title>Extensive microbial diversity within the chicken gut microbiome revealed by metagenomics and culture.</title>
        <authorList>
            <person name="Gilroy R."/>
            <person name="Ravi A."/>
            <person name="Getino M."/>
            <person name="Pursley I."/>
            <person name="Horton D.L."/>
            <person name="Alikhan N.F."/>
            <person name="Baker D."/>
            <person name="Gharbi K."/>
            <person name="Hall N."/>
            <person name="Watson M."/>
            <person name="Adriaenssens E.M."/>
            <person name="Foster-Nyarko E."/>
            <person name="Jarju S."/>
            <person name="Secka A."/>
            <person name="Antonio M."/>
            <person name="Oren A."/>
            <person name="Chaudhuri R.R."/>
            <person name="La Ragione R."/>
            <person name="Hildebrand F."/>
            <person name="Pallen M.J."/>
        </authorList>
    </citation>
    <scope>NUCLEOTIDE SEQUENCE</scope>
    <source>
        <strain evidence="13">CHK33-4379</strain>
    </source>
</reference>
<dbReference type="PANTHER" id="PTHR23117">
    <property type="entry name" value="GUANYLATE KINASE-RELATED"/>
    <property type="match status" value="1"/>
</dbReference>
<dbReference type="Gene3D" id="3.40.50.300">
    <property type="entry name" value="P-loop containing nucleotide triphosphate hydrolases"/>
    <property type="match status" value="1"/>
</dbReference>
<dbReference type="PROSITE" id="PS50052">
    <property type="entry name" value="GUANYLATE_KINASE_2"/>
    <property type="match status" value="1"/>
</dbReference>
<evidence type="ECO:0000256" key="7">
    <source>
        <dbReference type="ARBA" id="ARBA00022777"/>
    </source>
</evidence>
<dbReference type="GO" id="GO:0005524">
    <property type="term" value="F:ATP binding"/>
    <property type="evidence" value="ECO:0007669"/>
    <property type="project" value="UniProtKB-UniRule"/>
</dbReference>
<dbReference type="PROSITE" id="PS00856">
    <property type="entry name" value="GUANYLATE_KINASE_1"/>
    <property type="match status" value="1"/>
</dbReference>
<name>A0A9D1KM56_9FIRM</name>
<dbReference type="EMBL" id="DVLL01000025">
    <property type="protein sequence ID" value="HIT59633.1"/>
    <property type="molecule type" value="Genomic_DNA"/>
</dbReference>
<dbReference type="SMART" id="SM00072">
    <property type="entry name" value="GuKc"/>
    <property type="match status" value="1"/>
</dbReference>
<organism evidence="13 14">
    <name type="scientific">Candidatus Faeciplasma pullistercoris</name>
    <dbReference type="NCBI Taxonomy" id="2840800"/>
    <lineage>
        <taxon>Bacteria</taxon>
        <taxon>Bacillati</taxon>
        <taxon>Bacillota</taxon>
        <taxon>Clostridia</taxon>
        <taxon>Eubacteriales</taxon>
        <taxon>Oscillospiraceae</taxon>
        <taxon>Oscillospiraceae incertae sedis</taxon>
        <taxon>Candidatus Faeciplasma</taxon>
    </lineage>
</organism>
<evidence type="ECO:0000256" key="5">
    <source>
        <dbReference type="ARBA" id="ARBA00022679"/>
    </source>
</evidence>
<proteinExistence type="inferred from homology"/>
<evidence type="ECO:0000259" key="12">
    <source>
        <dbReference type="PROSITE" id="PS50052"/>
    </source>
</evidence>
<keyword evidence="11" id="KW-0963">Cytoplasm</keyword>
<evidence type="ECO:0000256" key="9">
    <source>
        <dbReference type="ARBA" id="ARBA00030128"/>
    </source>
</evidence>
<dbReference type="Gene3D" id="3.30.63.10">
    <property type="entry name" value="Guanylate Kinase phosphate binding domain"/>
    <property type="match status" value="1"/>
</dbReference>
<evidence type="ECO:0000256" key="10">
    <source>
        <dbReference type="ARBA" id="ARBA00048594"/>
    </source>
</evidence>
<keyword evidence="5 11" id="KW-0808">Transferase</keyword>
<dbReference type="Pfam" id="PF00625">
    <property type="entry name" value="Guanylate_kin"/>
    <property type="match status" value="1"/>
</dbReference>